<dbReference type="InterPro" id="IPR018998">
    <property type="entry name" value="EndoU_C"/>
</dbReference>
<evidence type="ECO:0000256" key="8">
    <source>
        <dbReference type="ARBA" id="ARBA00022729"/>
    </source>
</evidence>
<keyword evidence="22" id="KW-1185">Reference proteome</keyword>
<evidence type="ECO:0000256" key="16">
    <source>
        <dbReference type="ARBA" id="ARBA00048688"/>
    </source>
</evidence>
<comment type="subcellular location">
    <subcellularLocation>
        <location evidence="2">Secreted</location>
    </subcellularLocation>
</comment>
<dbReference type="GO" id="GO:0005044">
    <property type="term" value="F:scavenger receptor activity"/>
    <property type="evidence" value="ECO:0007669"/>
    <property type="project" value="InterPro"/>
</dbReference>
<dbReference type="CDD" id="cd21159">
    <property type="entry name" value="XendoU"/>
    <property type="match status" value="1"/>
</dbReference>
<evidence type="ECO:0000256" key="7">
    <source>
        <dbReference type="ARBA" id="ARBA00022723"/>
    </source>
</evidence>
<dbReference type="InterPro" id="IPR020436">
    <property type="entry name" value="SMB_chordata"/>
</dbReference>
<dbReference type="GO" id="GO:0003723">
    <property type="term" value="F:RNA binding"/>
    <property type="evidence" value="ECO:0007669"/>
    <property type="project" value="UniProtKB-UniRule"/>
</dbReference>
<protein>
    <recommendedName>
        <fullName evidence="17">Protein endoU</fullName>
        <ecNumber evidence="17">4.6.1.-</ecNumber>
    </recommendedName>
</protein>
<evidence type="ECO:0000256" key="11">
    <source>
        <dbReference type="ARBA" id="ARBA00022801"/>
    </source>
</evidence>
<dbReference type="PROSITE" id="PS50958">
    <property type="entry name" value="SMB_2"/>
    <property type="match status" value="2"/>
</dbReference>
<dbReference type="Proteomes" id="UP000824782">
    <property type="component" value="Unassembled WGS sequence"/>
</dbReference>
<feature type="region of interest" description="Disordered" evidence="18">
    <location>
        <begin position="51"/>
        <end position="83"/>
    </location>
</feature>
<comment type="subunit">
    <text evidence="4 17">Monomer.</text>
</comment>
<comment type="cofactor">
    <cofactor evidence="1 17">
        <name>Mn(2+)</name>
        <dbReference type="ChEBI" id="CHEBI:29035"/>
    </cofactor>
</comment>
<evidence type="ECO:0000256" key="12">
    <source>
        <dbReference type="ARBA" id="ARBA00022884"/>
    </source>
</evidence>
<dbReference type="GO" id="GO:0030247">
    <property type="term" value="F:polysaccharide binding"/>
    <property type="evidence" value="ECO:0007669"/>
    <property type="project" value="InterPro"/>
</dbReference>
<name>A0AAV7CK66_ENGPU</name>
<dbReference type="PROSITE" id="PS00524">
    <property type="entry name" value="SMB_1"/>
    <property type="match status" value="2"/>
</dbReference>
<dbReference type="FunFam" id="4.10.410.20:FF:000005">
    <property type="entry name" value="Endonuclease, poly(U) specific"/>
    <property type="match status" value="1"/>
</dbReference>
<evidence type="ECO:0000256" key="6">
    <source>
        <dbReference type="ARBA" id="ARBA00022722"/>
    </source>
</evidence>
<dbReference type="SMART" id="SM00201">
    <property type="entry name" value="SO"/>
    <property type="match status" value="2"/>
</dbReference>
<gene>
    <name evidence="21" type="ORF">GDO81_005007</name>
</gene>
<evidence type="ECO:0000313" key="21">
    <source>
        <dbReference type="EMBL" id="KAG8585385.1"/>
    </source>
</evidence>
<feature type="non-terminal residue" evidence="21">
    <location>
        <position position="1"/>
    </location>
</feature>
<dbReference type="PANTHER" id="PTHR12439:SF40">
    <property type="entry name" value="URIDYLATE-SPECIFIC ENDORIBONUCLEASE"/>
    <property type="match status" value="1"/>
</dbReference>
<dbReference type="InterPro" id="IPR001212">
    <property type="entry name" value="Somatomedin_B_dom"/>
</dbReference>
<dbReference type="Pfam" id="PF09412">
    <property type="entry name" value="XendoU"/>
    <property type="match status" value="1"/>
</dbReference>
<evidence type="ECO:0000256" key="1">
    <source>
        <dbReference type="ARBA" id="ARBA00001936"/>
    </source>
</evidence>
<dbReference type="PANTHER" id="PTHR12439">
    <property type="entry name" value="PLACENTAL PROTEIN 11-RELATED"/>
    <property type="match status" value="1"/>
</dbReference>
<evidence type="ECO:0000256" key="15">
    <source>
        <dbReference type="ARBA" id="ARBA00023239"/>
    </source>
</evidence>
<keyword evidence="5" id="KW-0964">Secreted</keyword>
<evidence type="ECO:0000256" key="4">
    <source>
        <dbReference type="ARBA" id="ARBA00011245"/>
    </source>
</evidence>
<dbReference type="SUPFAM" id="SSF142877">
    <property type="entry name" value="EndoU-like"/>
    <property type="match status" value="1"/>
</dbReference>
<dbReference type="Pfam" id="PF01033">
    <property type="entry name" value="Somatomedin_B"/>
    <property type="match status" value="2"/>
</dbReference>
<dbReference type="GO" id="GO:0016829">
    <property type="term" value="F:lyase activity"/>
    <property type="evidence" value="ECO:0007669"/>
    <property type="project" value="UniProtKB-KW"/>
</dbReference>
<evidence type="ECO:0000256" key="13">
    <source>
        <dbReference type="ARBA" id="ARBA00023157"/>
    </source>
</evidence>
<keyword evidence="13" id="KW-1015">Disulfide bond</keyword>
<reference evidence="21" key="1">
    <citation type="thesis" date="2020" institute="ProQuest LLC" country="789 East Eisenhower Parkway, Ann Arbor, MI, USA">
        <title>Comparative Genomics and Chromosome Evolution.</title>
        <authorList>
            <person name="Mudd A.B."/>
        </authorList>
    </citation>
    <scope>NUCLEOTIDE SEQUENCE</scope>
    <source>
        <strain evidence="21">237g6f4</strain>
        <tissue evidence="21">Blood</tissue>
    </source>
</reference>
<dbReference type="GO" id="GO:0005576">
    <property type="term" value="C:extracellular region"/>
    <property type="evidence" value="ECO:0007669"/>
    <property type="project" value="UniProtKB-SubCell"/>
</dbReference>
<dbReference type="Gene3D" id="4.10.410.20">
    <property type="match status" value="2"/>
</dbReference>
<proteinExistence type="inferred from homology"/>
<dbReference type="GO" id="GO:0004521">
    <property type="term" value="F:RNA endonuclease activity"/>
    <property type="evidence" value="ECO:0007669"/>
    <property type="project" value="UniProtKB-UniRule"/>
</dbReference>
<evidence type="ECO:0000256" key="5">
    <source>
        <dbReference type="ARBA" id="ARBA00022525"/>
    </source>
</evidence>
<dbReference type="EC" id="4.6.1.-" evidence="17"/>
<keyword evidence="7 17" id="KW-0479">Metal-binding</keyword>
<keyword evidence="6 17" id="KW-0540">Nuclease</keyword>
<evidence type="ECO:0000313" key="22">
    <source>
        <dbReference type="Proteomes" id="UP000824782"/>
    </source>
</evidence>
<dbReference type="GO" id="GO:0046872">
    <property type="term" value="F:metal ion binding"/>
    <property type="evidence" value="ECO:0007669"/>
    <property type="project" value="UniProtKB-UniRule"/>
</dbReference>
<keyword evidence="8" id="KW-0732">Signal</keyword>
<comment type="catalytic activity">
    <reaction evidence="16">
        <text>ribonucleotidyl-uridine-RNA = a 5'-end dephospho-uridine-RNA + a 3'-end 2',3'-cyclophospho-ribonucleotide-RNA</text>
        <dbReference type="Rhea" id="RHEA:67792"/>
        <dbReference type="Rhea" id="RHEA-COMP:10464"/>
        <dbReference type="Rhea" id="RHEA-COMP:17354"/>
        <dbReference type="Rhea" id="RHEA-COMP:17356"/>
        <dbReference type="ChEBI" id="CHEBI:83064"/>
        <dbReference type="ChEBI" id="CHEBI:173117"/>
        <dbReference type="ChEBI" id="CHEBI:173224"/>
    </reaction>
    <physiologicalReaction direction="left-to-right" evidence="16">
        <dbReference type="Rhea" id="RHEA:67793"/>
    </physiologicalReaction>
</comment>
<sequence>CTDASCKGRCGEKFNKKNHCHCNKKCDKHNNCCSDYKKLCSGGASNDVGGGHSGSTSHRDIDPDLNEATHDHYSDNDPVSNKVNHDEHSDASCKGRCGEKFNKKNHCHCNKKCDKHNNCCSDYKKLCSGGASNDVGGGHSGSTSHREVDISNEEIKEVSEILYKSDINKATEADVTLNKQEMAQNTKEKDDLCEEPLYQYVNEEIFERPTYKSFISLLDNYDRRTGTDETYTEDEAAEQDIFLKEMMKTNVMKELYKFFHKKGLCKNDQEFVDDLKKMWFGLYSRSSGEQDSSGFEHVFVGEVKKGKVSGFHNWIRFYLLEKKGMVNYHSHNYDGPLTSYPDVLGKQFAWDGFYKEVGTQIIGSSPEFDFALYTLCFMSRPGKKCKVSLDGHELAIQTYEWTKSTYNNGKKFIATAYLTF</sequence>
<dbReference type="InterPro" id="IPR039787">
    <property type="entry name" value="ENDOU"/>
</dbReference>
<keyword evidence="12 17" id="KW-0694">RNA-binding</keyword>
<dbReference type="InterPro" id="IPR037227">
    <property type="entry name" value="EndoU-like"/>
</dbReference>
<evidence type="ECO:0000256" key="3">
    <source>
        <dbReference type="ARBA" id="ARBA00010168"/>
    </source>
</evidence>
<evidence type="ECO:0000259" key="20">
    <source>
        <dbReference type="PROSITE" id="PS51959"/>
    </source>
</evidence>
<evidence type="ECO:0000256" key="17">
    <source>
        <dbReference type="RuleBase" id="RU367085"/>
    </source>
</evidence>
<keyword evidence="14 17" id="KW-0464">Manganese</keyword>
<dbReference type="AlphaFoldDB" id="A0AAV7CK66"/>
<evidence type="ECO:0000256" key="2">
    <source>
        <dbReference type="ARBA" id="ARBA00004613"/>
    </source>
</evidence>
<keyword evidence="11 17" id="KW-0378">Hydrolase</keyword>
<evidence type="ECO:0000259" key="19">
    <source>
        <dbReference type="PROSITE" id="PS50958"/>
    </source>
</evidence>
<feature type="domain" description="SMB" evidence="19">
    <location>
        <begin position="89"/>
        <end position="132"/>
    </location>
</feature>
<accession>A0AAV7CK66</accession>
<evidence type="ECO:0000256" key="14">
    <source>
        <dbReference type="ARBA" id="ARBA00023211"/>
    </source>
</evidence>
<keyword evidence="9" id="KW-0677">Repeat</keyword>
<dbReference type="InterPro" id="IPR036024">
    <property type="entry name" value="Somatomedin_B-like_dom_sf"/>
</dbReference>
<evidence type="ECO:0000256" key="10">
    <source>
        <dbReference type="ARBA" id="ARBA00022759"/>
    </source>
</evidence>
<dbReference type="PRINTS" id="PR00022">
    <property type="entry name" value="SOMATOMEDINB"/>
</dbReference>
<dbReference type="SUPFAM" id="SSF90188">
    <property type="entry name" value="Somatomedin B domain"/>
    <property type="match status" value="2"/>
</dbReference>
<comment type="similarity">
    <text evidence="3 17">Belongs to the ENDOU family.</text>
</comment>
<feature type="domain" description="EndoU" evidence="20">
    <location>
        <begin position="151"/>
        <end position="420"/>
    </location>
</feature>
<feature type="domain" description="SMB" evidence="19">
    <location>
        <begin position="2"/>
        <end position="45"/>
    </location>
</feature>
<dbReference type="GO" id="GO:0016787">
    <property type="term" value="F:hydrolase activity"/>
    <property type="evidence" value="ECO:0007669"/>
    <property type="project" value="UniProtKB-KW"/>
</dbReference>
<evidence type="ECO:0000256" key="18">
    <source>
        <dbReference type="SAM" id="MobiDB-lite"/>
    </source>
</evidence>
<dbReference type="GO" id="GO:0006955">
    <property type="term" value="P:immune response"/>
    <property type="evidence" value="ECO:0007669"/>
    <property type="project" value="InterPro"/>
</dbReference>
<dbReference type="EMBL" id="WNYA01000002">
    <property type="protein sequence ID" value="KAG8585385.1"/>
    <property type="molecule type" value="Genomic_DNA"/>
</dbReference>
<keyword evidence="15" id="KW-0456">Lyase</keyword>
<organism evidence="21 22">
    <name type="scientific">Engystomops pustulosus</name>
    <name type="common">Tungara frog</name>
    <name type="synonym">Physalaemus pustulosus</name>
    <dbReference type="NCBI Taxonomy" id="76066"/>
    <lineage>
        <taxon>Eukaryota</taxon>
        <taxon>Metazoa</taxon>
        <taxon>Chordata</taxon>
        <taxon>Craniata</taxon>
        <taxon>Vertebrata</taxon>
        <taxon>Euteleostomi</taxon>
        <taxon>Amphibia</taxon>
        <taxon>Batrachia</taxon>
        <taxon>Anura</taxon>
        <taxon>Neobatrachia</taxon>
        <taxon>Hyloidea</taxon>
        <taxon>Leptodactylidae</taxon>
        <taxon>Leiuperinae</taxon>
        <taxon>Engystomops</taxon>
    </lineage>
</organism>
<evidence type="ECO:0000256" key="9">
    <source>
        <dbReference type="ARBA" id="ARBA00022737"/>
    </source>
</evidence>
<keyword evidence="10 17" id="KW-0255">Endonuclease</keyword>
<comment type="caution">
    <text evidence="21">The sequence shown here is derived from an EMBL/GenBank/DDBJ whole genome shotgun (WGS) entry which is preliminary data.</text>
</comment>
<dbReference type="PROSITE" id="PS51959">
    <property type="entry name" value="ENDOU"/>
    <property type="match status" value="1"/>
</dbReference>
<feature type="compositionally biased region" description="Basic and acidic residues" evidence="18">
    <location>
        <begin position="57"/>
        <end position="75"/>
    </location>
</feature>